<dbReference type="EMBL" id="UZAH01014194">
    <property type="protein sequence ID" value="VDO42327.1"/>
    <property type="molecule type" value="Genomic_DNA"/>
</dbReference>
<gene>
    <name evidence="2" type="ORF">HPBE_LOCUS3760</name>
</gene>
<reference evidence="4" key="2">
    <citation type="submission" date="2019-09" db="UniProtKB">
        <authorList>
            <consortium name="WormBaseParasite"/>
        </authorList>
    </citation>
    <scope>IDENTIFICATION</scope>
</reference>
<dbReference type="Proteomes" id="UP000050761">
    <property type="component" value="Unassembled WGS sequence"/>
</dbReference>
<name>A0A183FC67_HELPZ</name>
<protein>
    <submittedName>
        <fullName evidence="4">G_PROTEIN_RECEP_F1_2 domain-containing protein</fullName>
    </submittedName>
</protein>
<dbReference type="AlphaFoldDB" id="A0A183FC67"/>
<evidence type="ECO:0000256" key="1">
    <source>
        <dbReference type="SAM" id="Phobius"/>
    </source>
</evidence>
<evidence type="ECO:0000313" key="4">
    <source>
        <dbReference type="WBParaSite" id="HPBE_0000375901-mRNA-1"/>
    </source>
</evidence>
<sequence>MVDHVRGSTDADLPAGASDGTCPAHSFSASFIEALSAFAALVIWVLMEPIVVIVGVNNCDYLKCAL</sequence>
<evidence type="ECO:0000313" key="2">
    <source>
        <dbReference type="EMBL" id="VDO42327.1"/>
    </source>
</evidence>
<keyword evidence="1" id="KW-1133">Transmembrane helix</keyword>
<proteinExistence type="predicted"/>
<keyword evidence="1" id="KW-0472">Membrane</keyword>
<keyword evidence="1" id="KW-0812">Transmembrane</keyword>
<evidence type="ECO:0000313" key="3">
    <source>
        <dbReference type="Proteomes" id="UP000050761"/>
    </source>
</evidence>
<keyword evidence="3" id="KW-1185">Reference proteome</keyword>
<organism evidence="3 4">
    <name type="scientific">Heligmosomoides polygyrus</name>
    <name type="common">Parasitic roundworm</name>
    <dbReference type="NCBI Taxonomy" id="6339"/>
    <lineage>
        <taxon>Eukaryota</taxon>
        <taxon>Metazoa</taxon>
        <taxon>Ecdysozoa</taxon>
        <taxon>Nematoda</taxon>
        <taxon>Chromadorea</taxon>
        <taxon>Rhabditida</taxon>
        <taxon>Rhabditina</taxon>
        <taxon>Rhabditomorpha</taxon>
        <taxon>Strongyloidea</taxon>
        <taxon>Heligmosomidae</taxon>
        <taxon>Heligmosomoides</taxon>
    </lineage>
</organism>
<accession>A0A3P7W6K1</accession>
<feature type="transmembrane region" description="Helical" evidence="1">
    <location>
        <begin position="34"/>
        <end position="56"/>
    </location>
</feature>
<accession>A0A183FC67</accession>
<reference evidence="2 3" key="1">
    <citation type="submission" date="2018-11" db="EMBL/GenBank/DDBJ databases">
        <authorList>
            <consortium name="Pathogen Informatics"/>
        </authorList>
    </citation>
    <scope>NUCLEOTIDE SEQUENCE [LARGE SCALE GENOMIC DNA]</scope>
</reference>
<dbReference type="WBParaSite" id="HPBE_0000375901-mRNA-1">
    <property type="protein sequence ID" value="HPBE_0000375901-mRNA-1"/>
    <property type="gene ID" value="HPBE_0000375901"/>
</dbReference>